<evidence type="ECO:0000256" key="5">
    <source>
        <dbReference type="PIRSR" id="PIRSR000137-2"/>
    </source>
</evidence>
<dbReference type="Gene3D" id="3.50.50.60">
    <property type="entry name" value="FAD/NAD(P)-binding domain"/>
    <property type="match status" value="1"/>
</dbReference>
<dbReference type="EMBL" id="VFPG01000001">
    <property type="protein sequence ID" value="TQM32588.1"/>
    <property type="molecule type" value="Genomic_DNA"/>
</dbReference>
<dbReference type="Gene3D" id="3.30.560.10">
    <property type="entry name" value="Glucose Oxidase, domain 3"/>
    <property type="match status" value="1"/>
</dbReference>
<organism evidence="8 9">
    <name type="scientific">Nocardia bhagyanarayanae</name>
    <dbReference type="NCBI Taxonomy" id="1215925"/>
    <lineage>
        <taxon>Bacteria</taxon>
        <taxon>Bacillati</taxon>
        <taxon>Actinomycetota</taxon>
        <taxon>Actinomycetes</taxon>
        <taxon>Mycobacteriales</taxon>
        <taxon>Nocardiaceae</taxon>
        <taxon>Nocardia</taxon>
    </lineage>
</organism>
<evidence type="ECO:0000259" key="7">
    <source>
        <dbReference type="PROSITE" id="PS00624"/>
    </source>
</evidence>
<dbReference type="OrthoDB" id="9785276at2"/>
<comment type="caution">
    <text evidence="8">The sequence shown here is derived from an EMBL/GenBank/DDBJ whole genome shotgun (WGS) entry which is preliminary data.</text>
</comment>
<feature type="region of interest" description="Disordered" evidence="6">
    <location>
        <begin position="124"/>
        <end position="148"/>
    </location>
</feature>
<evidence type="ECO:0000256" key="4">
    <source>
        <dbReference type="ARBA" id="ARBA00022827"/>
    </source>
</evidence>
<sequence length="507" mass="54591">MNTYDYIVVGGGSAGCVVAARLTENPDVSVLLLEAGGTEQRADVETAAAWPSLVGSDADWGYTTAIQTVTGRSIPATRGKVLGGSGSINVMAHLRGHRLDFDDWVRAGAEGWSYDEVLPYFRRSEDVPDGDPRHRGRGGPLRPQPIREPHALTVAHLEAARRAGHQVVDDLNTGDLLGAACHDLLLVDGRRQSTATAYLRPAIDRANLTVRTGAVARGLTLRGTRCTGVEYVWEGRAVEASASAEVVLCAGAVDSPRLLMLSGIGPAQELSRLGIDTVVDLPEVGDNLQDHIMLAGIRVRAQRPLPPPSGNYAESTLFSTTDPAQTRPELQIVQIQVDYHLPWQQPADNSFTFGVGHMRPRSRGTVRLAAADPEVPAVIDPRYLSDPGDFEQLVAGVETVDRLVRTGAFDEWGGVSEAEALLRLDRPDLERAIHDAVSSFFHLSGTCRMGSDLGAVVDPRLRVNGIENLRVADSSVMPSIVSCNTNATTVMIAEKAADLLRQDQRFL</sequence>
<dbReference type="SUPFAM" id="SSF51905">
    <property type="entry name" value="FAD/NAD(P)-binding domain"/>
    <property type="match status" value="1"/>
</dbReference>
<dbReference type="PIRSF" id="PIRSF000137">
    <property type="entry name" value="Alcohol_oxidase"/>
    <property type="match status" value="1"/>
</dbReference>
<comment type="cofactor">
    <cofactor evidence="1 5">
        <name>FAD</name>
        <dbReference type="ChEBI" id="CHEBI:57692"/>
    </cofactor>
</comment>
<gene>
    <name evidence="8" type="ORF">FB390_4279</name>
</gene>
<evidence type="ECO:0000256" key="2">
    <source>
        <dbReference type="ARBA" id="ARBA00010790"/>
    </source>
</evidence>
<dbReference type="Pfam" id="PF05199">
    <property type="entry name" value="GMC_oxred_C"/>
    <property type="match status" value="1"/>
</dbReference>
<dbReference type="RefSeq" id="WP_141810470.1">
    <property type="nucleotide sequence ID" value="NZ_VFPG01000001.1"/>
</dbReference>
<dbReference type="PANTHER" id="PTHR11552:SF147">
    <property type="entry name" value="CHOLINE DEHYDROGENASE, MITOCHONDRIAL"/>
    <property type="match status" value="1"/>
</dbReference>
<keyword evidence="3" id="KW-0285">Flavoprotein</keyword>
<dbReference type="InterPro" id="IPR012132">
    <property type="entry name" value="GMC_OxRdtase"/>
</dbReference>
<proteinExistence type="inferred from homology"/>
<dbReference type="SUPFAM" id="SSF54373">
    <property type="entry name" value="FAD-linked reductases, C-terminal domain"/>
    <property type="match status" value="1"/>
</dbReference>
<dbReference type="InterPro" id="IPR007867">
    <property type="entry name" value="GMC_OxRtase_C"/>
</dbReference>
<evidence type="ECO:0000313" key="9">
    <source>
        <dbReference type="Proteomes" id="UP000316331"/>
    </source>
</evidence>
<evidence type="ECO:0000313" key="8">
    <source>
        <dbReference type="EMBL" id="TQM32588.1"/>
    </source>
</evidence>
<feature type="domain" description="Glucose-methanol-choline oxidoreductase N-terminal" evidence="7">
    <location>
        <begin position="251"/>
        <end position="265"/>
    </location>
</feature>
<dbReference type="Proteomes" id="UP000316331">
    <property type="component" value="Unassembled WGS sequence"/>
</dbReference>
<dbReference type="AlphaFoldDB" id="A0A543FFE2"/>
<dbReference type="InterPro" id="IPR000172">
    <property type="entry name" value="GMC_OxRdtase_N"/>
</dbReference>
<accession>A0A543FFE2</accession>
<evidence type="ECO:0000256" key="3">
    <source>
        <dbReference type="ARBA" id="ARBA00022630"/>
    </source>
</evidence>
<evidence type="ECO:0000256" key="6">
    <source>
        <dbReference type="SAM" id="MobiDB-lite"/>
    </source>
</evidence>
<dbReference type="InterPro" id="IPR036188">
    <property type="entry name" value="FAD/NAD-bd_sf"/>
</dbReference>
<dbReference type="Pfam" id="PF00732">
    <property type="entry name" value="GMC_oxred_N"/>
    <property type="match status" value="1"/>
</dbReference>
<protein>
    <submittedName>
        <fullName evidence="8">Choline dehydrogenase</fullName>
    </submittedName>
</protein>
<feature type="binding site" evidence="5">
    <location>
        <position position="81"/>
    </location>
    <ligand>
        <name>FAD</name>
        <dbReference type="ChEBI" id="CHEBI:57692"/>
    </ligand>
</feature>
<name>A0A543FFE2_9NOCA</name>
<feature type="compositionally biased region" description="Basic and acidic residues" evidence="6">
    <location>
        <begin position="124"/>
        <end position="133"/>
    </location>
</feature>
<dbReference type="PANTHER" id="PTHR11552">
    <property type="entry name" value="GLUCOSE-METHANOL-CHOLINE GMC OXIDOREDUCTASE"/>
    <property type="match status" value="1"/>
</dbReference>
<keyword evidence="4 5" id="KW-0274">FAD</keyword>
<keyword evidence="9" id="KW-1185">Reference proteome</keyword>
<dbReference type="GO" id="GO:0050660">
    <property type="term" value="F:flavin adenine dinucleotide binding"/>
    <property type="evidence" value="ECO:0007669"/>
    <property type="project" value="InterPro"/>
</dbReference>
<reference evidence="8 9" key="1">
    <citation type="submission" date="2019-06" db="EMBL/GenBank/DDBJ databases">
        <title>Sequencing the genomes of 1000 actinobacteria strains.</title>
        <authorList>
            <person name="Klenk H.-P."/>
        </authorList>
    </citation>
    <scope>NUCLEOTIDE SEQUENCE [LARGE SCALE GENOMIC DNA]</scope>
    <source>
        <strain evidence="8 9">DSM 103495</strain>
    </source>
</reference>
<dbReference type="GO" id="GO:0016614">
    <property type="term" value="F:oxidoreductase activity, acting on CH-OH group of donors"/>
    <property type="evidence" value="ECO:0007669"/>
    <property type="project" value="InterPro"/>
</dbReference>
<dbReference type="PROSITE" id="PS00624">
    <property type="entry name" value="GMC_OXRED_2"/>
    <property type="match status" value="1"/>
</dbReference>
<comment type="similarity">
    <text evidence="2">Belongs to the GMC oxidoreductase family.</text>
</comment>
<evidence type="ECO:0000256" key="1">
    <source>
        <dbReference type="ARBA" id="ARBA00001974"/>
    </source>
</evidence>